<reference evidence="1" key="1">
    <citation type="submission" date="2015-12" db="EMBL/GenBank/DDBJ databases">
        <title>Gene expression during late stages of embryo sac development: a critical building block for successful pollen-pistil interactions.</title>
        <authorList>
            <person name="Liu Y."/>
            <person name="Joly V."/>
            <person name="Sabar M."/>
            <person name="Matton D.P."/>
        </authorList>
    </citation>
    <scope>NUCLEOTIDE SEQUENCE</scope>
</reference>
<protein>
    <submittedName>
        <fullName evidence="1">Putative ovule protein</fullName>
    </submittedName>
</protein>
<evidence type="ECO:0000313" key="1">
    <source>
        <dbReference type="EMBL" id="JAP20948.1"/>
    </source>
</evidence>
<dbReference type="AlphaFoldDB" id="A0A0V0HL86"/>
<proteinExistence type="predicted"/>
<dbReference type="EMBL" id="GEDG01018255">
    <property type="protein sequence ID" value="JAP20948.1"/>
    <property type="molecule type" value="Transcribed_RNA"/>
</dbReference>
<name>A0A0V0HL86_SOLCH</name>
<sequence>MREKIKIEVRKWIVTTQKIKKERIFWNGVREWLQAQKERELKNESRVSLEEMKKSEASVSEIFTYSNSNLLNSCSSSVFTSFVGD</sequence>
<organism evidence="1">
    <name type="scientific">Solanum chacoense</name>
    <name type="common">Chaco potato</name>
    <dbReference type="NCBI Taxonomy" id="4108"/>
    <lineage>
        <taxon>Eukaryota</taxon>
        <taxon>Viridiplantae</taxon>
        <taxon>Streptophyta</taxon>
        <taxon>Embryophyta</taxon>
        <taxon>Tracheophyta</taxon>
        <taxon>Spermatophyta</taxon>
        <taxon>Magnoliopsida</taxon>
        <taxon>eudicotyledons</taxon>
        <taxon>Gunneridae</taxon>
        <taxon>Pentapetalae</taxon>
        <taxon>asterids</taxon>
        <taxon>lamiids</taxon>
        <taxon>Solanales</taxon>
        <taxon>Solanaceae</taxon>
        <taxon>Solanoideae</taxon>
        <taxon>Solaneae</taxon>
        <taxon>Solanum</taxon>
    </lineage>
</organism>
<accession>A0A0V0HL86</accession>